<dbReference type="NCBIfam" id="TIGR00655">
    <property type="entry name" value="PurU"/>
    <property type="match status" value="1"/>
</dbReference>
<keyword evidence="2 3" id="KW-0378">Hydrolase</keyword>
<comment type="similarity">
    <text evidence="3">Belongs to the PurU family.</text>
</comment>
<dbReference type="PRINTS" id="PR01575">
    <property type="entry name" value="FFH4HYDRLASE"/>
</dbReference>
<dbReference type="InterPro" id="IPR036477">
    <property type="entry name" value="Formyl_transf_N_sf"/>
</dbReference>
<dbReference type="GO" id="GO:0006730">
    <property type="term" value="P:one-carbon metabolic process"/>
    <property type="evidence" value="ECO:0007669"/>
    <property type="project" value="UniProtKB-KW"/>
</dbReference>
<dbReference type="OrthoDB" id="9806170at2"/>
<evidence type="ECO:0000259" key="5">
    <source>
        <dbReference type="PROSITE" id="PS51671"/>
    </source>
</evidence>
<dbReference type="NCBIfam" id="NF004684">
    <property type="entry name" value="PRK06027.1"/>
    <property type="match status" value="1"/>
</dbReference>
<proteinExistence type="inferred from homology"/>
<dbReference type="EC" id="3.5.1.10" evidence="3 4"/>
<sequence>MNQAHSNKGILIVTCTDQPGVNAAVTQFLFQQQANITQSDQFSTDSHGGTLFMRVEFELADLARRLPELTESFRPVAERFSMNWGIRDAGERKKLAIFVSKEDHCLQDLLIRWRIGELPADIAMVVSNHPDLKSIVEPFDIPFHHVPVTKETRLEAEQIHLDLLEGKVDTVILARYMQIMPSRMIERYRNRMINIHHSFLPAFIGGKPYQQAFDRGVKLIGATAHYVTEELDEGPIIEQDIQRVDHRAHVQDLKRIGRDIERIVLARAIQWHLNDQVFLNGNKTVVFGS</sequence>
<accession>A0A235B9V0</accession>
<protein>
    <recommendedName>
        <fullName evidence="3 4">Formyltetrahydrofolate deformylase</fullName>
        <ecNumber evidence="3 4">3.5.1.10</ecNumber>
    </recommendedName>
    <alternativeName>
        <fullName evidence="3">Formyl-FH(4) hydrolase</fullName>
    </alternativeName>
</protein>
<dbReference type="EMBL" id="NOWF01000002">
    <property type="protein sequence ID" value="OYD09078.1"/>
    <property type="molecule type" value="Genomic_DNA"/>
</dbReference>
<evidence type="ECO:0000256" key="1">
    <source>
        <dbReference type="ARBA" id="ARBA00022563"/>
    </source>
</evidence>
<dbReference type="Pfam" id="PF01842">
    <property type="entry name" value="ACT"/>
    <property type="match status" value="1"/>
</dbReference>
<keyword evidence="3" id="KW-0658">Purine biosynthesis</keyword>
<keyword evidence="1 3" id="KW-0554">One-carbon metabolism</keyword>
<name>A0A235B9V0_9BACL</name>
<dbReference type="Pfam" id="PF00551">
    <property type="entry name" value="Formyl_trans_N"/>
    <property type="match status" value="1"/>
</dbReference>
<evidence type="ECO:0000256" key="3">
    <source>
        <dbReference type="HAMAP-Rule" id="MF_01927"/>
    </source>
</evidence>
<gene>
    <name evidence="3 6" type="primary">purU</name>
    <name evidence="6" type="ORF">CHM34_04750</name>
</gene>
<dbReference type="GO" id="GO:0006189">
    <property type="term" value="P:'de novo' IMP biosynthetic process"/>
    <property type="evidence" value="ECO:0007669"/>
    <property type="project" value="UniProtKB-UniRule"/>
</dbReference>
<dbReference type="InterPro" id="IPR004810">
    <property type="entry name" value="PurU"/>
</dbReference>
<dbReference type="InterPro" id="IPR002376">
    <property type="entry name" value="Formyl_transf_N"/>
</dbReference>
<dbReference type="CDD" id="cd08648">
    <property type="entry name" value="FMT_core_Formyl-FH4-Hydrolase_C"/>
    <property type="match status" value="1"/>
</dbReference>
<evidence type="ECO:0000313" key="7">
    <source>
        <dbReference type="Proteomes" id="UP000215459"/>
    </source>
</evidence>
<dbReference type="Proteomes" id="UP000215459">
    <property type="component" value="Unassembled WGS sequence"/>
</dbReference>
<dbReference type="InterPro" id="IPR002912">
    <property type="entry name" value="ACT_dom"/>
</dbReference>
<dbReference type="UniPathway" id="UPA00074">
    <property type="reaction ID" value="UER00170"/>
</dbReference>
<dbReference type="HAMAP" id="MF_01927">
    <property type="entry name" value="PurU"/>
    <property type="match status" value="1"/>
</dbReference>
<dbReference type="PANTHER" id="PTHR42706:SF1">
    <property type="entry name" value="FORMYLTETRAHYDROFOLATE DEFORMYLASE 2, MITOCHONDRIAL"/>
    <property type="match status" value="1"/>
</dbReference>
<dbReference type="SUPFAM" id="SSF53328">
    <property type="entry name" value="Formyltransferase"/>
    <property type="match status" value="1"/>
</dbReference>
<dbReference type="Gene3D" id="3.40.50.170">
    <property type="entry name" value="Formyl transferase, N-terminal domain"/>
    <property type="match status" value="1"/>
</dbReference>
<comment type="function">
    <text evidence="3">Catalyzes the hydrolysis of 10-formyltetrahydrofolate (formyl-FH4) to formate and tetrahydrofolate (FH4).</text>
</comment>
<reference evidence="6 7" key="1">
    <citation type="submission" date="2017-07" db="EMBL/GenBank/DDBJ databases">
        <title>The genome sequence of Paludifilum halophilum highlights mechanisms for microbial adaptation to high salt environemnts.</title>
        <authorList>
            <person name="Belbahri L."/>
        </authorList>
    </citation>
    <scope>NUCLEOTIDE SEQUENCE [LARGE SCALE GENOMIC DNA]</scope>
    <source>
        <strain evidence="6 7">DSM 102817</strain>
    </source>
</reference>
<dbReference type="InterPro" id="IPR045865">
    <property type="entry name" value="ACT-like_dom_sf"/>
</dbReference>
<organism evidence="6 7">
    <name type="scientific">Paludifilum halophilum</name>
    <dbReference type="NCBI Taxonomy" id="1642702"/>
    <lineage>
        <taxon>Bacteria</taxon>
        <taxon>Bacillati</taxon>
        <taxon>Bacillota</taxon>
        <taxon>Bacilli</taxon>
        <taxon>Bacillales</taxon>
        <taxon>Thermoactinomycetaceae</taxon>
        <taxon>Paludifilum</taxon>
    </lineage>
</organism>
<dbReference type="PIRSF" id="PIRSF036480">
    <property type="entry name" value="FormyFH4_hydr"/>
    <property type="match status" value="1"/>
</dbReference>
<evidence type="ECO:0000313" key="6">
    <source>
        <dbReference type="EMBL" id="OYD09078.1"/>
    </source>
</evidence>
<dbReference type="InterPro" id="IPR041729">
    <property type="entry name" value="Formyl-FH4-Hydrolase_C"/>
</dbReference>
<dbReference type="PANTHER" id="PTHR42706">
    <property type="entry name" value="FORMYLTETRAHYDROFOLATE DEFORMYLASE"/>
    <property type="match status" value="1"/>
</dbReference>
<evidence type="ECO:0000256" key="4">
    <source>
        <dbReference type="NCBIfam" id="TIGR00655"/>
    </source>
</evidence>
<comment type="catalytic activity">
    <reaction evidence="3">
        <text>(6R)-10-formyltetrahydrofolate + H2O = (6S)-5,6,7,8-tetrahydrofolate + formate + H(+)</text>
        <dbReference type="Rhea" id="RHEA:19833"/>
        <dbReference type="ChEBI" id="CHEBI:15377"/>
        <dbReference type="ChEBI" id="CHEBI:15378"/>
        <dbReference type="ChEBI" id="CHEBI:15740"/>
        <dbReference type="ChEBI" id="CHEBI:57453"/>
        <dbReference type="ChEBI" id="CHEBI:195366"/>
        <dbReference type="EC" id="3.5.1.10"/>
    </reaction>
</comment>
<dbReference type="GO" id="GO:0008864">
    <property type="term" value="F:formyltetrahydrofolate deformylase activity"/>
    <property type="evidence" value="ECO:0007669"/>
    <property type="project" value="UniProtKB-UniRule"/>
</dbReference>
<feature type="active site" evidence="3">
    <location>
        <position position="232"/>
    </location>
</feature>
<dbReference type="PROSITE" id="PS51671">
    <property type="entry name" value="ACT"/>
    <property type="match status" value="1"/>
</dbReference>
<dbReference type="InterPro" id="IPR044074">
    <property type="entry name" value="PurU_ACT"/>
</dbReference>
<dbReference type="SUPFAM" id="SSF55021">
    <property type="entry name" value="ACT-like"/>
    <property type="match status" value="1"/>
</dbReference>
<dbReference type="RefSeq" id="WP_094263427.1">
    <property type="nucleotide sequence ID" value="NZ_NOWF01000002.1"/>
</dbReference>
<keyword evidence="7" id="KW-1185">Reference proteome</keyword>
<dbReference type="CDD" id="cd04875">
    <property type="entry name" value="ACT_F4HF-DF"/>
    <property type="match status" value="1"/>
</dbReference>
<comment type="pathway">
    <text evidence="3">Purine metabolism; IMP biosynthesis via de novo pathway; formate from 10-formyl-5,6,7,8-tetrahydrofolate: step 1/1.</text>
</comment>
<dbReference type="AlphaFoldDB" id="A0A235B9V0"/>
<feature type="domain" description="ACT" evidence="5">
    <location>
        <begin position="10"/>
        <end position="81"/>
    </location>
</feature>
<evidence type="ECO:0000256" key="2">
    <source>
        <dbReference type="ARBA" id="ARBA00022801"/>
    </source>
</evidence>
<dbReference type="Gene3D" id="3.30.70.260">
    <property type="match status" value="1"/>
</dbReference>
<comment type="caution">
    <text evidence="6">The sequence shown here is derived from an EMBL/GenBank/DDBJ whole genome shotgun (WGS) entry which is preliminary data.</text>
</comment>